<gene>
    <name evidence="1" type="ORF">F0145_13255</name>
</gene>
<dbReference type="Proteomes" id="UP000323426">
    <property type="component" value="Unassembled WGS sequence"/>
</dbReference>
<dbReference type="EMBL" id="VWSF01000009">
    <property type="protein sequence ID" value="KAA5545017.1"/>
    <property type="molecule type" value="Genomic_DNA"/>
</dbReference>
<reference evidence="1 2" key="1">
    <citation type="submission" date="2019-09" db="EMBL/GenBank/DDBJ databases">
        <title>Genome sequence and assembly of Adhaeribacter sp.</title>
        <authorList>
            <person name="Chhetri G."/>
        </authorList>
    </citation>
    <scope>NUCLEOTIDE SEQUENCE [LARGE SCALE GENOMIC DNA]</scope>
    <source>
        <strain evidence="1 2">DK36</strain>
    </source>
</reference>
<dbReference type="RefSeq" id="WP_150088900.1">
    <property type="nucleotide sequence ID" value="NZ_VWSF01000009.1"/>
</dbReference>
<name>A0A5M6DBV4_9BACT</name>
<proteinExistence type="predicted"/>
<protein>
    <submittedName>
        <fullName evidence="1">Uncharacterized protein</fullName>
    </submittedName>
</protein>
<sequence length="148" mass="16734">MKNKELFDRTVKILVNAYLNNTLVHNNCGACAVGNIIAANMQIKYDSYLKWIGRQLAWSTVFVTMPFKSEQVQRPWAYNGSAKEQIDATGYSWQELALIEAAFESAPKNTTPDERMFNGLMAVVDVLGQIHDLNEETKQATKELFLKA</sequence>
<comment type="caution">
    <text evidence="1">The sequence shown here is derived from an EMBL/GenBank/DDBJ whole genome shotgun (WGS) entry which is preliminary data.</text>
</comment>
<keyword evidence="2" id="KW-1185">Reference proteome</keyword>
<evidence type="ECO:0000313" key="1">
    <source>
        <dbReference type="EMBL" id="KAA5545017.1"/>
    </source>
</evidence>
<dbReference type="AlphaFoldDB" id="A0A5M6DBV4"/>
<evidence type="ECO:0000313" key="2">
    <source>
        <dbReference type="Proteomes" id="UP000323426"/>
    </source>
</evidence>
<organism evidence="1 2">
    <name type="scientific">Adhaeribacter rhizoryzae</name>
    <dbReference type="NCBI Taxonomy" id="2607907"/>
    <lineage>
        <taxon>Bacteria</taxon>
        <taxon>Pseudomonadati</taxon>
        <taxon>Bacteroidota</taxon>
        <taxon>Cytophagia</taxon>
        <taxon>Cytophagales</taxon>
        <taxon>Hymenobacteraceae</taxon>
        <taxon>Adhaeribacter</taxon>
    </lineage>
</organism>
<accession>A0A5M6DBV4</accession>